<dbReference type="GO" id="GO:0009733">
    <property type="term" value="P:response to auxin"/>
    <property type="evidence" value="ECO:0007669"/>
    <property type="project" value="InterPro"/>
</dbReference>
<accession>S8DM63</accession>
<gene>
    <name evidence="2" type="ORF">M569_14106</name>
</gene>
<feature type="non-terminal residue" evidence="2">
    <location>
        <position position="117"/>
    </location>
</feature>
<sequence length="117" mass="13429">MKNLIRKLSRVADSSQYRLFSVEKRAADRPDSLRKRTAGVPEGHLAVYVGEEMERFVISADLLNQPIFAELLSRSAAEYGYEQRGGLRIPCRVWTFERVLETLRLGRGEFLAEELLD</sequence>
<reference evidence="2 3" key="1">
    <citation type="journal article" date="2013" name="BMC Genomics">
        <title>The miniature genome of a carnivorous plant Genlisea aurea contains a low number of genes and short non-coding sequences.</title>
        <authorList>
            <person name="Leushkin E.V."/>
            <person name="Sutormin R.A."/>
            <person name="Nabieva E.R."/>
            <person name="Penin A.A."/>
            <person name="Kondrashov A.S."/>
            <person name="Logacheva M.D."/>
        </authorList>
    </citation>
    <scope>NUCLEOTIDE SEQUENCE [LARGE SCALE GENOMIC DNA]</scope>
</reference>
<dbReference type="OrthoDB" id="838391at2759"/>
<evidence type="ECO:0000313" key="3">
    <source>
        <dbReference type="Proteomes" id="UP000015453"/>
    </source>
</evidence>
<dbReference type="Pfam" id="PF02519">
    <property type="entry name" value="Auxin_inducible"/>
    <property type="match status" value="1"/>
</dbReference>
<name>S8DM63_9LAMI</name>
<dbReference type="AlphaFoldDB" id="S8DM63"/>
<dbReference type="InterPro" id="IPR003676">
    <property type="entry name" value="SAUR_fam"/>
</dbReference>
<keyword evidence="3" id="KW-1185">Reference proteome</keyword>
<comment type="similarity">
    <text evidence="1">Belongs to the ARG7 family.</text>
</comment>
<organism evidence="2 3">
    <name type="scientific">Genlisea aurea</name>
    <dbReference type="NCBI Taxonomy" id="192259"/>
    <lineage>
        <taxon>Eukaryota</taxon>
        <taxon>Viridiplantae</taxon>
        <taxon>Streptophyta</taxon>
        <taxon>Embryophyta</taxon>
        <taxon>Tracheophyta</taxon>
        <taxon>Spermatophyta</taxon>
        <taxon>Magnoliopsida</taxon>
        <taxon>eudicotyledons</taxon>
        <taxon>Gunneridae</taxon>
        <taxon>Pentapetalae</taxon>
        <taxon>asterids</taxon>
        <taxon>lamiids</taxon>
        <taxon>Lamiales</taxon>
        <taxon>Lentibulariaceae</taxon>
        <taxon>Genlisea</taxon>
    </lineage>
</organism>
<dbReference type="PANTHER" id="PTHR31374:SF198">
    <property type="entry name" value="AUXIN-RESPONSIVE PROTEIN SAUR72"/>
    <property type="match status" value="1"/>
</dbReference>
<dbReference type="PANTHER" id="PTHR31374">
    <property type="entry name" value="AUXIN-INDUCED PROTEIN-LIKE-RELATED"/>
    <property type="match status" value="1"/>
</dbReference>
<protein>
    <submittedName>
        <fullName evidence="2">Uncharacterized protein</fullName>
    </submittedName>
</protein>
<dbReference type="EMBL" id="AUSU01007362">
    <property type="protein sequence ID" value="EPS60697.1"/>
    <property type="molecule type" value="Genomic_DNA"/>
</dbReference>
<comment type="caution">
    <text evidence="2">The sequence shown here is derived from an EMBL/GenBank/DDBJ whole genome shotgun (WGS) entry which is preliminary data.</text>
</comment>
<dbReference type="Proteomes" id="UP000015453">
    <property type="component" value="Unassembled WGS sequence"/>
</dbReference>
<evidence type="ECO:0000256" key="1">
    <source>
        <dbReference type="ARBA" id="ARBA00006974"/>
    </source>
</evidence>
<proteinExistence type="inferred from homology"/>
<evidence type="ECO:0000313" key="2">
    <source>
        <dbReference type="EMBL" id="EPS60697.1"/>
    </source>
</evidence>